<organism evidence="1 2">
    <name type="scientific">Algoriphagus yeomjeoni</name>
    <dbReference type="NCBI Taxonomy" id="291403"/>
    <lineage>
        <taxon>Bacteria</taxon>
        <taxon>Pseudomonadati</taxon>
        <taxon>Bacteroidota</taxon>
        <taxon>Cytophagia</taxon>
        <taxon>Cytophagales</taxon>
        <taxon>Cyclobacteriaceae</taxon>
        <taxon>Algoriphagus</taxon>
    </lineage>
</organism>
<evidence type="ECO:0000313" key="1">
    <source>
        <dbReference type="EMBL" id="RAI95178.1"/>
    </source>
</evidence>
<dbReference type="OrthoDB" id="833511at2"/>
<name>A0A327PSN5_9BACT</name>
<dbReference type="Pfam" id="PF13970">
    <property type="entry name" value="DUF4221"/>
    <property type="match status" value="1"/>
</dbReference>
<gene>
    <name evidence="1" type="ORF">LV83_00429</name>
</gene>
<comment type="caution">
    <text evidence="1">The sequence shown here is derived from an EMBL/GenBank/DDBJ whole genome shotgun (WGS) entry which is preliminary data.</text>
</comment>
<accession>A0A327PSN5</accession>
<dbReference type="AlphaFoldDB" id="A0A327PSN5"/>
<dbReference type="RefSeq" id="WP_111609863.1">
    <property type="nucleotide sequence ID" value="NZ_QLLK01000001.1"/>
</dbReference>
<dbReference type="Proteomes" id="UP000249610">
    <property type="component" value="Unassembled WGS sequence"/>
</dbReference>
<keyword evidence="2" id="KW-1185">Reference proteome</keyword>
<dbReference type="PROSITE" id="PS51257">
    <property type="entry name" value="PROKAR_LIPOPROTEIN"/>
    <property type="match status" value="1"/>
</dbReference>
<dbReference type="EMBL" id="QLLK01000001">
    <property type="protein sequence ID" value="RAI95178.1"/>
    <property type="molecule type" value="Genomic_DNA"/>
</dbReference>
<evidence type="ECO:0000313" key="2">
    <source>
        <dbReference type="Proteomes" id="UP000249610"/>
    </source>
</evidence>
<protein>
    <submittedName>
        <fullName evidence="1">Uncharacterized protein DUF4221</fullName>
    </submittedName>
</protein>
<proteinExistence type="predicted"/>
<sequence>MKRLFFFVALIVSFSSCETKNNSESSTTNLLENFSFSVDTVTVDVGEEIFMPGAYYKFELSEDGDQVFTYFEPEFEVHEIDLNAMKLVKRHKFEKDGPNMIPMYLNYMQNLNETELFFANSNQAGVFKKTGEKVKSISLKPEDYSGLDPDFPFSLGNSILISPDQKKVLTLPNESLGTAEGLAILNLEAMNAKFLKLPALEMTKNFRVLFKQGNGAVSSGENQRLYMINGQFIIDSGATSDIYIYDLVSDSLRLVTFPHQLVPKAKTREFPSEVDSNERRREVMNEIRKQISFSQFFWDEGKQIYFRMGEMNRELNEATKRYSSDTYLFTYDKDFNLTGETKVQDLDFMPTYGFARDNKLYMEWVVGENPAFIVYTFNF</sequence>
<reference evidence="1 2" key="1">
    <citation type="submission" date="2018-06" db="EMBL/GenBank/DDBJ databases">
        <title>Genomic Encyclopedia of Archaeal and Bacterial Type Strains, Phase II (KMG-II): from individual species to whole genera.</title>
        <authorList>
            <person name="Goeker M."/>
        </authorList>
    </citation>
    <scope>NUCLEOTIDE SEQUENCE [LARGE SCALE GENOMIC DNA]</scope>
    <source>
        <strain evidence="1 2">DSM 23446</strain>
    </source>
</reference>
<dbReference type="InterPro" id="IPR025316">
    <property type="entry name" value="DUF4221"/>
</dbReference>